<feature type="compositionally biased region" description="Polar residues" evidence="1">
    <location>
        <begin position="18"/>
        <end position="30"/>
    </location>
</feature>
<sequence>MDKTHFGFNKRTGKNRSTEPNNSLIGWQTSGKRDKGYGIIGGPGQPSDKKKRKGLIMGIYRGQAIESMWRSRRRKIKSAIRYWRSWQQGLCLVMQTHPSRDRLMRFLSEVCRRLPSDSTSPWTPLPSANGYCCLHRSGLSRYRTCPCRARIRSTSSTDVDPFLCFDKKTPEILFIKREPFYKGSKDGGFRPRMCKKDIHRLGISLKMDGILASQAFTSPRTPRVAAIPMITQAHICL</sequence>
<evidence type="ECO:0000313" key="3">
    <source>
        <dbReference type="Proteomes" id="UP000186795"/>
    </source>
</evidence>
<reference evidence="3" key="1">
    <citation type="submission" date="2017-01" db="EMBL/GenBank/DDBJ databases">
        <authorList>
            <person name="Varghese N."/>
            <person name="Submissions S."/>
        </authorList>
    </citation>
    <scope>NUCLEOTIDE SEQUENCE [LARGE SCALE GENOMIC DNA]</scope>
    <source>
        <strain evidence="3">DSM 45196</strain>
    </source>
</reference>
<protein>
    <submittedName>
        <fullName evidence="2">Uncharacterized protein</fullName>
    </submittedName>
</protein>
<accession>A0A1N7LW85</accession>
<dbReference type="EMBL" id="FTOD01000005">
    <property type="protein sequence ID" value="SIS78118.1"/>
    <property type="molecule type" value="Genomic_DNA"/>
</dbReference>
<feature type="region of interest" description="Disordered" evidence="1">
    <location>
        <begin position="1"/>
        <end position="52"/>
    </location>
</feature>
<evidence type="ECO:0000313" key="2">
    <source>
        <dbReference type="EMBL" id="SIS78118.1"/>
    </source>
</evidence>
<dbReference type="AlphaFoldDB" id="A0A1N7LW85"/>
<organism evidence="2 3">
    <name type="scientific">Kroppenstedtia eburnea</name>
    <dbReference type="NCBI Taxonomy" id="714067"/>
    <lineage>
        <taxon>Bacteria</taxon>
        <taxon>Bacillati</taxon>
        <taxon>Bacillota</taxon>
        <taxon>Bacilli</taxon>
        <taxon>Bacillales</taxon>
        <taxon>Thermoactinomycetaceae</taxon>
        <taxon>Kroppenstedtia</taxon>
    </lineage>
</organism>
<evidence type="ECO:0000256" key="1">
    <source>
        <dbReference type="SAM" id="MobiDB-lite"/>
    </source>
</evidence>
<name>A0A1N7LW85_9BACL</name>
<gene>
    <name evidence="2" type="ORF">SAMN05421790_10527</name>
</gene>
<proteinExistence type="predicted"/>
<dbReference type="Proteomes" id="UP000186795">
    <property type="component" value="Unassembled WGS sequence"/>
</dbReference>
<keyword evidence="3" id="KW-1185">Reference proteome</keyword>